<comment type="similarity">
    <text evidence="6 29">Belongs to the MYST (SAS/MOZ) family.</text>
</comment>
<dbReference type="SUPFAM" id="SSF54495">
    <property type="entry name" value="UBC-like"/>
    <property type="match status" value="1"/>
</dbReference>
<dbReference type="GO" id="GO:0045595">
    <property type="term" value="P:regulation of cell differentiation"/>
    <property type="evidence" value="ECO:0007669"/>
    <property type="project" value="UniProtKB-ARBA"/>
</dbReference>
<dbReference type="Gene3D" id="3.10.110.10">
    <property type="entry name" value="Ubiquitin Conjugating Enzyme"/>
    <property type="match status" value="1"/>
</dbReference>
<reference evidence="34 35" key="2">
    <citation type="submission" date="2019-01" db="EMBL/GenBank/DDBJ databases">
        <title>A chromosome length genome reference of the Java medaka (oryzias javanicus).</title>
        <authorList>
            <person name="Herpin A."/>
            <person name="Takehana Y."/>
            <person name="Naruse K."/>
            <person name="Ansai S."/>
            <person name="Kawaguchi M."/>
        </authorList>
    </citation>
    <scope>NUCLEOTIDE SEQUENCE [LARGE SCALE GENOMIC DNA]</scope>
    <source>
        <strain evidence="34">RS831</strain>
        <tissue evidence="34">Whole body</tissue>
    </source>
</reference>
<evidence type="ECO:0000256" key="20">
    <source>
        <dbReference type="ARBA" id="ARBA00023242"/>
    </source>
</evidence>
<evidence type="ECO:0000256" key="6">
    <source>
        <dbReference type="ARBA" id="ARBA00010107"/>
    </source>
</evidence>
<accession>A0A3S2UFT8</accession>
<evidence type="ECO:0000256" key="23">
    <source>
        <dbReference type="ARBA" id="ARBA00048940"/>
    </source>
</evidence>
<evidence type="ECO:0000256" key="9">
    <source>
        <dbReference type="ARBA" id="ARBA00022679"/>
    </source>
</evidence>
<dbReference type="GO" id="GO:0005739">
    <property type="term" value="C:mitochondrion"/>
    <property type="evidence" value="ECO:0007669"/>
    <property type="project" value="UniProtKB-SubCell"/>
</dbReference>
<feature type="active site" description="Proton donor/acceptor" evidence="27">
    <location>
        <position position="831"/>
    </location>
</feature>
<evidence type="ECO:0000256" key="26">
    <source>
        <dbReference type="ARBA" id="ARBA00062668"/>
    </source>
</evidence>
<dbReference type="GO" id="GO:0045893">
    <property type="term" value="P:positive regulation of DNA-templated transcription"/>
    <property type="evidence" value="ECO:0007669"/>
    <property type="project" value="UniProtKB-ARBA"/>
</dbReference>
<keyword evidence="7" id="KW-0963">Cytoplasm</keyword>
<evidence type="ECO:0000256" key="21">
    <source>
        <dbReference type="ARBA" id="ARBA00023315"/>
    </source>
</evidence>
<feature type="compositionally biased region" description="Pro residues" evidence="30">
    <location>
        <begin position="419"/>
        <end position="429"/>
    </location>
</feature>
<dbReference type="InterPro" id="IPR040706">
    <property type="entry name" value="Zf-MYST"/>
</dbReference>
<dbReference type="Proteomes" id="UP000283210">
    <property type="component" value="Chromosome 8"/>
</dbReference>
<proteinExistence type="inferred from homology"/>
<feature type="compositionally biased region" description="Basic and acidic residues" evidence="30">
    <location>
        <begin position="468"/>
        <end position="481"/>
    </location>
</feature>
<evidence type="ECO:0000256" key="28">
    <source>
        <dbReference type="PROSITE-ProRule" id="PRU00175"/>
    </source>
</evidence>
<dbReference type="FunFam" id="3.10.110.10:FF:000052">
    <property type="entry name" value="Putative e3 ubiquitin-protein ligase rnf25"/>
    <property type="match status" value="1"/>
</dbReference>
<dbReference type="GO" id="GO:0061630">
    <property type="term" value="F:ubiquitin protein ligase activity"/>
    <property type="evidence" value="ECO:0007669"/>
    <property type="project" value="UniProtKB-EC"/>
</dbReference>
<evidence type="ECO:0000259" key="31">
    <source>
        <dbReference type="PROSITE" id="PS50089"/>
    </source>
</evidence>
<keyword evidence="11 28" id="KW-0863">Zinc-finger</keyword>
<dbReference type="GO" id="GO:0072487">
    <property type="term" value="C:MSL complex"/>
    <property type="evidence" value="ECO:0007669"/>
    <property type="project" value="UniProtKB-ARBA"/>
</dbReference>
<keyword evidence="21" id="KW-0012">Acyltransferase</keyword>
<evidence type="ECO:0000256" key="30">
    <source>
        <dbReference type="SAM" id="MobiDB-lite"/>
    </source>
</evidence>
<dbReference type="GO" id="GO:0031981">
    <property type="term" value="C:nuclear lumen"/>
    <property type="evidence" value="ECO:0007669"/>
    <property type="project" value="UniProtKB-ARBA"/>
</dbReference>
<keyword evidence="19" id="KW-0804">Transcription</keyword>
<evidence type="ECO:0000256" key="18">
    <source>
        <dbReference type="ARBA" id="ARBA00023159"/>
    </source>
</evidence>
<dbReference type="FunFam" id="3.30.60.60:FF:000001">
    <property type="entry name" value="Histone acetyltransferase"/>
    <property type="match status" value="1"/>
</dbReference>
<dbReference type="SUPFAM" id="SSF57850">
    <property type="entry name" value="RING/U-box"/>
    <property type="match status" value="1"/>
</dbReference>
<dbReference type="InterPro" id="IPR002717">
    <property type="entry name" value="HAT_MYST-type"/>
</dbReference>
<keyword evidence="16" id="KW-0805">Transcription regulation</keyword>
<dbReference type="PROSITE" id="PS50089">
    <property type="entry name" value="ZF_RING_2"/>
    <property type="match status" value="1"/>
</dbReference>
<feature type="compositionally biased region" description="Basic residues" evidence="30">
    <location>
        <begin position="408"/>
        <end position="417"/>
    </location>
</feature>
<dbReference type="InterPro" id="IPR006575">
    <property type="entry name" value="RWD_dom"/>
</dbReference>
<evidence type="ECO:0000256" key="11">
    <source>
        <dbReference type="ARBA" id="ARBA00022771"/>
    </source>
</evidence>
<feature type="domain" description="RING-type" evidence="31">
    <location>
        <begin position="125"/>
        <end position="192"/>
    </location>
</feature>
<comment type="catalytic activity">
    <reaction evidence="23">
        <text>L-lysyl-[histone] + acetyl-CoA = N(6)-acetyl-L-lysyl-[histone] + CoA + H(+)</text>
        <dbReference type="Rhea" id="RHEA:21992"/>
        <dbReference type="Rhea" id="RHEA-COMP:9845"/>
        <dbReference type="Rhea" id="RHEA-COMP:11338"/>
        <dbReference type="ChEBI" id="CHEBI:15378"/>
        <dbReference type="ChEBI" id="CHEBI:29969"/>
        <dbReference type="ChEBI" id="CHEBI:57287"/>
        <dbReference type="ChEBI" id="CHEBI:57288"/>
        <dbReference type="ChEBI" id="CHEBI:61930"/>
        <dbReference type="EC" id="2.3.1.48"/>
    </reaction>
    <physiologicalReaction direction="left-to-right" evidence="23">
        <dbReference type="Rhea" id="RHEA:21993"/>
    </physiologicalReaction>
</comment>
<keyword evidence="14" id="KW-0156">Chromatin regulator</keyword>
<dbReference type="InterPro" id="IPR001841">
    <property type="entry name" value="Znf_RING"/>
</dbReference>
<evidence type="ECO:0000256" key="5">
    <source>
        <dbReference type="ARBA" id="ARBA00004906"/>
    </source>
</evidence>
<dbReference type="FunFam" id="3.30.40.10:FF:000215">
    <property type="entry name" value="E3 ubiquitin-protein ligase RNF25"/>
    <property type="match status" value="1"/>
</dbReference>
<dbReference type="CDD" id="cd18984">
    <property type="entry name" value="CBD_MOF_like"/>
    <property type="match status" value="1"/>
</dbReference>
<sequence>MMAVESDVQSEIEVLQSIYLEELQVDRKPDGGWEVSLVLHPSTGQDAVSQFVRLTLTLTLDPQYPCSSPVISIHNPRGLSDDKLSSVQACLQLEAASCLGSPVLYQLIEKAKEILTDSNIPHGNCVICLYDFKEGEAFTKTSCYHYFHSHCLGRYVSHSEEELQQREKELEEDKTRGRAEQQELTVVCPVCREALTYDLDLLLSSPAPQPPEFHGETSGSDFQRKWEELQKILEKQRSKGGIIDPEVESNRFLIHINEAPPAAEDGDQEAEVPPEVPMSSSNDPCVRADQFAPGKSHFRGVQGSRRQNQSRGPRRGGRSRPQHPRAAPITEHLDKLSLAPNCPEAPLKTEAQLGSGQQTHRDPDRSRTDEKESAAEREVQVSSEHPAAPQPALETDCLKDGAGPNGGRGHRGRRRGPYRPIPHAGPPGPGRHHWGGRAPRSRGGANNLCGSGGGHHHRGHGRGFQQRVVERGREERERGELEGGIPAACSSNCSGAEEDEAEAPGRTREAGASSNQHTPEGGGVLCGGREQEVSVEIGETYLCQRADKTWHTAEVIQSRLNEQEGREEFYVHYVGFNRRLDEWVGKSRLALTKTVKDAVRKSTEVGGVGDLGDQPERKITRNQKRKHDEINHVQKTYAEMDPTTAALEKEHEAITKVKYVDKIQIGNFEIDAWYFSPFPEDYGKQPKLWICEYCLKYMKYEKSFRYHLSHCQWRQPPGKEIYRRSNISVYEVDGRDHKIYCQNLCLLAKLFLDHKTLYFDVEPFIFYILTEVNKQGAHIVGYFSKEKESPDGNNVACILTLPPYQRRGYGKFLIAFSYELSKLENTVGSPEKPLSDLGKLSYRSYWSWVLLEILRDFRGTLSIKDLSQMTSITQSDIISTLQSLNMVKYWKGQHVICVTPKLVEEHLKSAQYKKPPITVDTMCLKWAPPKNKQAKLSKK</sequence>
<dbReference type="Gene3D" id="3.30.40.10">
    <property type="entry name" value="Zinc/RING finger domain, C3HC4 (zinc finger)"/>
    <property type="match status" value="1"/>
</dbReference>
<evidence type="ECO:0000313" key="34">
    <source>
        <dbReference type="EMBL" id="RVE69989.1"/>
    </source>
</evidence>
<evidence type="ECO:0000256" key="25">
    <source>
        <dbReference type="ARBA" id="ARBA00060737"/>
    </source>
</evidence>
<reference evidence="34 35" key="1">
    <citation type="submission" date="2018-11" db="EMBL/GenBank/DDBJ databases">
        <authorList>
            <person name="Lopez-Roques C."/>
            <person name="Donnadieu C."/>
            <person name="Bouchez O."/>
            <person name="Klopp C."/>
            <person name="Cabau C."/>
            <person name="Zahm M."/>
        </authorList>
    </citation>
    <scope>NUCLEOTIDE SEQUENCE [LARGE SCALE GENOMIC DNA]</scope>
    <source>
        <strain evidence="34">RS831</strain>
        <tissue evidence="34">Whole body</tissue>
    </source>
</reference>
<dbReference type="GO" id="GO:0030097">
    <property type="term" value="P:hemopoiesis"/>
    <property type="evidence" value="ECO:0007669"/>
    <property type="project" value="UniProtKB-ARBA"/>
</dbReference>
<evidence type="ECO:0000256" key="10">
    <source>
        <dbReference type="ARBA" id="ARBA00022723"/>
    </source>
</evidence>
<dbReference type="Gene3D" id="2.30.30.140">
    <property type="match status" value="1"/>
</dbReference>
<evidence type="ECO:0000256" key="17">
    <source>
        <dbReference type="ARBA" id="ARBA00023128"/>
    </source>
</evidence>
<evidence type="ECO:0000256" key="27">
    <source>
        <dbReference type="PIRSR" id="PIRSR602717-51"/>
    </source>
</evidence>
<evidence type="ECO:0000259" key="33">
    <source>
        <dbReference type="PROSITE" id="PS51726"/>
    </source>
</evidence>
<dbReference type="Gene3D" id="3.30.60.60">
    <property type="entry name" value="N-acetyl transferase-like"/>
    <property type="match status" value="1"/>
</dbReference>
<dbReference type="Pfam" id="PF05773">
    <property type="entry name" value="RWD"/>
    <property type="match status" value="1"/>
</dbReference>
<keyword evidence="12" id="KW-0833">Ubl conjugation pathway</keyword>
<feature type="compositionally biased region" description="Basic and acidic residues" evidence="30">
    <location>
        <begin position="359"/>
        <end position="379"/>
    </location>
</feature>
<keyword evidence="35" id="KW-1185">Reference proteome</keyword>
<evidence type="ECO:0000256" key="7">
    <source>
        <dbReference type="ARBA" id="ARBA00022490"/>
    </source>
</evidence>
<dbReference type="GO" id="GO:0040029">
    <property type="term" value="P:epigenetic regulation of gene expression"/>
    <property type="evidence" value="ECO:0007669"/>
    <property type="project" value="UniProtKB-ARBA"/>
</dbReference>
<evidence type="ECO:0000256" key="15">
    <source>
        <dbReference type="ARBA" id="ARBA00022990"/>
    </source>
</evidence>
<keyword evidence="20 29" id="KW-0539">Nucleus</keyword>
<dbReference type="Pfam" id="PF17123">
    <property type="entry name" value="zf-RING_11"/>
    <property type="match status" value="1"/>
</dbReference>
<evidence type="ECO:0000256" key="4">
    <source>
        <dbReference type="ARBA" id="ARBA00004496"/>
    </source>
</evidence>
<feature type="compositionally biased region" description="Basic residues" evidence="30">
    <location>
        <begin position="312"/>
        <end position="323"/>
    </location>
</feature>
<dbReference type="Gene3D" id="3.40.630.30">
    <property type="match status" value="1"/>
</dbReference>
<dbReference type="FunFam" id="2.30.30.140:FF:000039">
    <property type="entry name" value="Histone acetyltransferase"/>
    <property type="match status" value="1"/>
</dbReference>
<keyword evidence="17" id="KW-0496">Mitochondrion</keyword>
<dbReference type="PANTHER" id="PTHR10615:SF82">
    <property type="entry name" value="HISTONE ACETYLTRANSFERASE KAT8"/>
    <property type="match status" value="1"/>
</dbReference>
<dbReference type="InterPro" id="IPR013083">
    <property type="entry name" value="Znf_RING/FYVE/PHD"/>
</dbReference>
<dbReference type="FunFam" id="1.10.10.10:FF:000022">
    <property type="entry name" value="Histone acetyltransferase"/>
    <property type="match status" value="1"/>
</dbReference>
<dbReference type="InterPro" id="IPR036388">
    <property type="entry name" value="WH-like_DNA-bd_sf"/>
</dbReference>
<dbReference type="Pfam" id="PF01853">
    <property type="entry name" value="MOZ_SAS"/>
    <property type="match status" value="1"/>
</dbReference>
<dbReference type="GO" id="GO:1903108">
    <property type="term" value="P:regulation of mitochondrial transcription"/>
    <property type="evidence" value="ECO:0007669"/>
    <property type="project" value="UniProtKB-ARBA"/>
</dbReference>
<keyword evidence="10" id="KW-0479">Metal-binding</keyword>
<dbReference type="InterPro" id="IPR025995">
    <property type="entry name" value="Tudor-knot"/>
</dbReference>
<comment type="similarity">
    <text evidence="25">Belongs to the RNF25 family.</text>
</comment>
<evidence type="ECO:0000256" key="29">
    <source>
        <dbReference type="RuleBase" id="RU361211"/>
    </source>
</evidence>
<dbReference type="AlphaFoldDB" id="A0A3S2UFT8"/>
<gene>
    <name evidence="34" type="ORF">OJAV_G00083110</name>
</gene>
<comment type="subcellular location">
    <subcellularLocation>
        <location evidence="4">Cytoplasm</location>
    </subcellularLocation>
    <subcellularLocation>
        <location evidence="3">Mitochondrion</location>
    </subcellularLocation>
    <subcellularLocation>
        <location evidence="2 29">Nucleus</location>
    </subcellularLocation>
</comment>
<keyword evidence="15" id="KW-0007">Acetylation</keyword>
<dbReference type="OrthoDB" id="787137at2759"/>
<dbReference type="GO" id="GO:0008270">
    <property type="term" value="F:zinc ion binding"/>
    <property type="evidence" value="ECO:0007669"/>
    <property type="project" value="UniProtKB-KW"/>
</dbReference>
<evidence type="ECO:0000256" key="13">
    <source>
        <dbReference type="ARBA" id="ARBA00022833"/>
    </source>
</evidence>
<protein>
    <recommendedName>
        <fullName evidence="29">Histone acetyltransferase</fullName>
        <ecNumber evidence="29">2.3.1.48</ecNumber>
    </recommendedName>
</protein>
<dbReference type="GO" id="GO:0044545">
    <property type="term" value="C:NSL complex"/>
    <property type="evidence" value="ECO:0007669"/>
    <property type="project" value="UniProtKB-ARBA"/>
</dbReference>
<dbReference type="InterPro" id="IPR050603">
    <property type="entry name" value="MYST_HAT"/>
</dbReference>
<dbReference type="CDD" id="cd23818">
    <property type="entry name" value="RWD_RNF25"/>
    <property type="match status" value="1"/>
</dbReference>
<comment type="catalytic activity">
    <reaction evidence="1">
        <text>S-ubiquitinyl-[E2 ubiquitin-conjugating enzyme]-L-cysteine + [acceptor protein]-L-lysine = [E2 ubiquitin-conjugating enzyme]-L-cysteine + N(6)-ubiquitinyl-[acceptor protein]-L-lysine.</text>
        <dbReference type="EC" id="2.3.2.27"/>
    </reaction>
</comment>
<dbReference type="GO" id="GO:0046972">
    <property type="term" value="F:histone H4K16 acetyltransferase activity"/>
    <property type="evidence" value="ECO:0007669"/>
    <property type="project" value="UniProtKB-ARBA"/>
</dbReference>
<dbReference type="GO" id="GO:0035267">
    <property type="term" value="C:NuA4 histone acetyltransferase complex"/>
    <property type="evidence" value="ECO:0007669"/>
    <property type="project" value="TreeGrafter"/>
</dbReference>
<evidence type="ECO:0000256" key="24">
    <source>
        <dbReference type="ARBA" id="ARBA00051681"/>
    </source>
</evidence>
<comment type="catalytic activity">
    <reaction evidence="22">
        <text>L-lysyl-[protein] + acetyl-CoA = N(6)-acetyl-L-lysyl-[protein] + CoA + H(+)</text>
        <dbReference type="Rhea" id="RHEA:45948"/>
        <dbReference type="Rhea" id="RHEA-COMP:9752"/>
        <dbReference type="Rhea" id="RHEA-COMP:10731"/>
        <dbReference type="ChEBI" id="CHEBI:15378"/>
        <dbReference type="ChEBI" id="CHEBI:29969"/>
        <dbReference type="ChEBI" id="CHEBI:57287"/>
        <dbReference type="ChEBI" id="CHEBI:57288"/>
        <dbReference type="ChEBI" id="CHEBI:61930"/>
    </reaction>
    <physiologicalReaction direction="left-to-right" evidence="22">
        <dbReference type="Rhea" id="RHEA:45949"/>
    </physiologicalReaction>
</comment>
<feature type="region of interest" description="Disordered" evidence="30">
    <location>
        <begin position="260"/>
        <end position="525"/>
    </location>
</feature>
<evidence type="ECO:0000256" key="22">
    <source>
        <dbReference type="ARBA" id="ARBA00047787"/>
    </source>
</evidence>
<dbReference type="CDD" id="cd16470">
    <property type="entry name" value="RING-H2_RNF25"/>
    <property type="match status" value="1"/>
</dbReference>
<evidence type="ECO:0000259" key="32">
    <source>
        <dbReference type="PROSITE" id="PS50908"/>
    </source>
</evidence>
<evidence type="ECO:0000256" key="19">
    <source>
        <dbReference type="ARBA" id="ARBA00023163"/>
    </source>
</evidence>
<dbReference type="PROSITE" id="PS50908">
    <property type="entry name" value="RWD"/>
    <property type="match status" value="1"/>
</dbReference>
<dbReference type="Gene3D" id="1.10.10.10">
    <property type="entry name" value="Winged helix-like DNA-binding domain superfamily/Winged helix DNA-binding domain"/>
    <property type="match status" value="1"/>
</dbReference>
<comment type="pathway">
    <text evidence="5">Protein modification; protein ubiquitination.</text>
</comment>
<dbReference type="GO" id="GO:0051241">
    <property type="term" value="P:negative regulation of multicellular organismal process"/>
    <property type="evidence" value="ECO:0007669"/>
    <property type="project" value="UniProtKB-ARBA"/>
</dbReference>
<name>A0A3S2UFT8_ORYJA</name>
<dbReference type="SMART" id="SM00184">
    <property type="entry name" value="RING"/>
    <property type="match status" value="1"/>
</dbReference>
<evidence type="ECO:0000313" key="35">
    <source>
        <dbReference type="Proteomes" id="UP000283210"/>
    </source>
</evidence>
<evidence type="ECO:0000256" key="12">
    <source>
        <dbReference type="ARBA" id="ARBA00022786"/>
    </source>
</evidence>
<dbReference type="InterPro" id="IPR016135">
    <property type="entry name" value="UBQ-conjugating_enzyme/RWD"/>
</dbReference>
<organism evidence="34 35">
    <name type="scientific">Oryzias javanicus</name>
    <name type="common">Javanese ricefish</name>
    <name type="synonym">Aplocheilus javanicus</name>
    <dbReference type="NCBI Taxonomy" id="123683"/>
    <lineage>
        <taxon>Eukaryota</taxon>
        <taxon>Metazoa</taxon>
        <taxon>Chordata</taxon>
        <taxon>Craniata</taxon>
        <taxon>Vertebrata</taxon>
        <taxon>Euteleostomi</taxon>
        <taxon>Actinopterygii</taxon>
        <taxon>Neopterygii</taxon>
        <taxon>Teleostei</taxon>
        <taxon>Neoteleostei</taxon>
        <taxon>Acanthomorphata</taxon>
        <taxon>Ovalentaria</taxon>
        <taxon>Atherinomorphae</taxon>
        <taxon>Beloniformes</taxon>
        <taxon>Adrianichthyidae</taxon>
        <taxon>Oryziinae</taxon>
        <taxon>Oryzias</taxon>
    </lineage>
</organism>
<dbReference type="SUPFAM" id="SSF55729">
    <property type="entry name" value="Acyl-CoA N-acyltransferases (Nat)"/>
    <property type="match status" value="1"/>
</dbReference>
<dbReference type="InterPro" id="IPR016197">
    <property type="entry name" value="Chromo-like_dom_sf"/>
</dbReference>
<comment type="catalytic activity">
    <reaction evidence="29">
        <text>L-lysyl-[protein] + acetyl-CoA = N(6)-acetyl-L-lysyl-[protein] + CoA + H(+)</text>
        <dbReference type="Rhea" id="RHEA:45948"/>
        <dbReference type="Rhea" id="RHEA-COMP:9752"/>
        <dbReference type="Rhea" id="RHEA-COMP:10731"/>
        <dbReference type="ChEBI" id="CHEBI:15378"/>
        <dbReference type="ChEBI" id="CHEBI:29969"/>
        <dbReference type="ChEBI" id="CHEBI:57287"/>
        <dbReference type="ChEBI" id="CHEBI:57288"/>
        <dbReference type="ChEBI" id="CHEBI:61930"/>
        <dbReference type="EC" id="2.3.1.48"/>
    </reaction>
</comment>
<feature type="domain" description="RWD" evidence="32">
    <location>
        <begin position="10"/>
        <end position="118"/>
    </location>
</feature>
<evidence type="ECO:0000256" key="2">
    <source>
        <dbReference type="ARBA" id="ARBA00004123"/>
    </source>
</evidence>
<dbReference type="Pfam" id="PF17772">
    <property type="entry name" value="zf-MYST"/>
    <property type="match status" value="1"/>
</dbReference>
<dbReference type="EMBL" id="CM012444">
    <property type="protein sequence ID" value="RVE69989.1"/>
    <property type="molecule type" value="Genomic_DNA"/>
</dbReference>
<comment type="catalytic activity">
    <reaction evidence="24">
        <text>propanoyl-CoA + L-lysyl-[protein] = N(6)-propanoyl-L-lysyl-[protein] + CoA + H(+)</text>
        <dbReference type="Rhea" id="RHEA:54020"/>
        <dbReference type="Rhea" id="RHEA-COMP:9752"/>
        <dbReference type="Rhea" id="RHEA-COMP:13758"/>
        <dbReference type="ChEBI" id="CHEBI:15378"/>
        <dbReference type="ChEBI" id="CHEBI:29969"/>
        <dbReference type="ChEBI" id="CHEBI:57287"/>
        <dbReference type="ChEBI" id="CHEBI:57392"/>
        <dbReference type="ChEBI" id="CHEBI:138019"/>
    </reaction>
    <physiologicalReaction direction="left-to-right" evidence="24">
        <dbReference type="Rhea" id="RHEA:54021"/>
    </physiologicalReaction>
</comment>
<evidence type="ECO:0000256" key="16">
    <source>
        <dbReference type="ARBA" id="ARBA00023015"/>
    </source>
</evidence>
<dbReference type="Pfam" id="PF11717">
    <property type="entry name" value="Tudor-knot"/>
    <property type="match status" value="1"/>
</dbReference>
<feature type="domain" description="MYST-type HAT" evidence="33">
    <location>
        <begin position="655"/>
        <end position="928"/>
    </location>
</feature>
<keyword evidence="8" id="KW-0597">Phosphoprotein</keyword>
<dbReference type="SUPFAM" id="SSF54160">
    <property type="entry name" value="Chromo domain-like"/>
    <property type="match status" value="1"/>
</dbReference>
<feature type="compositionally biased region" description="Low complexity" evidence="30">
    <location>
        <begin position="299"/>
        <end position="311"/>
    </location>
</feature>
<dbReference type="InterPro" id="IPR016181">
    <property type="entry name" value="Acyl_CoA_acyltransferase"/>
</dbReference>
<evidence type="ECO:0000256" key="3">
    <source>
        <dbReference type="ARBA" id="ARBA00004173"/>
    </source>
</evidence>
<evidence type="ECO:0000256" key="8">
    <source>
        <dbReference type="ARBA" id="ARBA00022553"/>
    </source>
</evidence>
<dbReference type="FunFam" id="3.40.630.30:FF:000002">
    <property type="entry name" value="Histone acetyltransferase"/>
    <property type="match status" value="1"/>
</dbReference>
<dbReference type="GO" id="GO:0022008">
    <property type="term" value="P:neurogenesis"/>
    <property type="evidence" value="ECO:0007669"/>
    <property type="project" value="UniProtKB-ARBA"/>
</dbReference>
<dbReference type="GO" id="GO:0061920">
    <property type="term" value="F:protein propionyltransferase activity"/>
    <property type="evidence" value="ECO:0007669"/>
    <property type="project" value="RHEA"/>
</dbReference>
<dbReference type="EC" id="2.3.1.48" evidence="29"/>
<dbReference type="PROSITE" id="PS51726">
    <property type="entry name" value="MYST_HAT"/>
    <property type="match status" value="1"/>
</dbReference>
<dbReference type="PANTHER" id="PTHR10615">
    <property type="entry name" value="HISTONE ACETYLTRANSFERASE"/>
    <property type="match status" value="1"/>
</dbReference>
<comment type="subunit">
    <text evidence="26">Component of a multisubunit histone acetyltransferase complex (MSL) at least composed of the MOF/KAT8, MSL1/hampin, MSL2L1 and MSL3L1. Component of the NSL complex at least composed of MOF/KAT8, KANSL1, KANSL2, KANSL3, MCRS1, PHF20, OGT1/OGT, WDR5 and HCFC1. Component of some MLL1/MLL complex, at least composed of the core components KMT2A/MLL1, ASH2L, HCFC1, WDR5 and RBBP5, as well as the facultative components BACC1, CHD8, E2F6, HSP70, INO80C, KANSL1, LAS1L, MAX, MCRS1, MGA, MOF/KAT8, PELP1, PHF20, PRP31, RING2, RUVB1/TIP49A, RUVB2/TIP49B, SENP3, TAF1, TAF4, TAF6, TAF7, TAF9 and TEX10. Interacts with the chromodomain of MORF4L1/MRG15. Interacts with ATM (via its Tudor-knot domain); possibly regulating the activity of ATM. Interacts with NELFD.</text>
</comment>
<keyword evidence="9" id="KW-0808">Transferase</keyword>
<keyword evidence="13" id="KW-0862">Zinc</keyword>
<evidence type="ECO:0000256" key="1">
    <source>
        <dbReference type="ARBA" id="ARBA00000900"/>
    </source>
</evidence>
<evidence type="ECO:0000256" key="14">
    <source>
        <dbReference type="ARBA" id="ARBA00022853"/>
    </source>
</evidence>
<keyword evidence="18" id="KW-0010">Activator</keyword>
<dbReference type="SMART" id="SM00591">
    <property type="entry name" value="RWD"/>
    <property type="match status" value="1"/>
</dbReference>